<dbReference type="PROSITE" id="PS50041">
    <property type="entry name" value="C_TYPE_LECTIN_2"/>
    <property type="match status" value="1"/>
</dbReference>
<feature type="domain" description="C-type lectin" evidence="1">
    <location>
        <begin position="1"/>
        <end position="64"/>
    </location>
</feature>
<dbReference type="InterPro" id="IPR016186">
    <property type="entry name" value="C-type_lectin-like/link_sf"/>
</dbReference>
<dbReference type="CDD" id="cd00037">
    <property type="entry name" value="CLECT"/>
    <property type="match status" value="1"/>
</dbReference>
<dbReference type="AlphaFoldDB" id="A0A0P7XT59"/>
<dbReference type="Gene3D" id="3.10.100.10">
    <property type="entry name" value="Mannose-Binding Protein A, subunit A"/>
    <property type="match status" value="1"/>
</dbReference>
<gene>
    <name evidence="2" type="ORF">Z043_126255</name>
</gene>
<dbReference type="EMBL" id="JARO02025442">
    <property type="protein sequence ID" value="KPP56176.1"/>
    <property type="molecule type" value="Genomic_DNA"/>
</dbReference>
<dbReference type="InterPro" id="IPR016187">
    <property type="entry name" value="CTDL_fold"/>
</dbReference>
<organism evidence="2 3">
    <name type="scientific">Scleropages formosus</name>
    <name type="common">Asian bonytongue</name>
    <name type="synonym">Osteoglossum formosum</name>
    <dbReference type="NCBI Taxonomy" id="113540"/>
    <lineage>
        <taxon>Eukaryota</taxon>
        <taxon>Metazoa</taxon>
        <taxon>Chordata</taxon>
        <taxon>Craniata</taxon>
        <taxon>Vertebrata</taxon>
        <taxon>Euteleostomi</taxon>
        <taxon>Actinopterygii</taxon>
        <taxon>Neopterygii</taxon>
        <taxon>Teleostei</taxon>
        <taxon>Osteoglossocephala</taxon>
        <taxon>Osteoglossomorpha</taxon>
        <taxon>Osteoglossiformes</taxon>
        <taxon>Osteoglossidae</taxon>
        <taxon>Scleropages</taxon>
    </lineage>
</organism>
<evidence type="ECO:0000313" key="3">
    <source>
        <dbReference type="Proteomes" id="UP000034805"/>
    </source>
</evidence>
<dbReference type="PANTHER" id="PTHR45784:SF3">
    <property type="entry name" value="C-TYPE LECTIN DOMAIN FAMILY 4 MEMBER K-LIKE-RELATED"/>
    <property type="match status" value="1"/>
</dbReference>
<dbReference type="Proteomes" id="UP000034805">
    <property type="component" value="Unassembled WGS sequence"/>
</dbReference>
<name>A0A0P7XT59_SCLFO</name>
<protein>
    <recommendedName>
        <fullName evidence="1">C-type lectin domain-containing protein</fullName>
    </recommendedName>
</protein>
<accession>A0A0P7XT59</accession>
<sequence>MDLVSVHSKEIQLIVKKKAEKATTTHVWLGLRYSCALNFWFWVSAQTVCYDNWASGNKTGNGHCGITGAVQSGRGHRRLGLDSS</sequence>
<proteinExistence type="predicted"/>
<dbReference type="PANTHER" id="PTHR45784">
    <property type="entry name" value="C-TYPE LECTIN DOMAIN FAMILY 20 MEMBER A-RELATED"/>
    <property type="match status" value="1"/>
</dbReference>
<evidence type="ECO:0000259" key="1">
    <source>
        <dbReference type="PROSITE" id="PS50041"/>
    </source>
</evidence>
<dbReference type="SUPFAM" id="SSF56436">
    <property type="entry name" value="C-type lectin-like"/>
    <property type="match status" value="1"/>
</dbReference>
<comment type="caution">
    <text evidence="2">The sequence shown here is derived from an EMBL/GenBank/DDBJ whole genome shotgun (WGS) entry which is preliminary data.</text>
</comment>
<dbReference type="Pfam" id="PF00059">
    <property type="entry name" value="Lectin_C"/>
    <property type="match status" value="1"/>
</dbReference>
<reference evidence="2 3" key="1">
    <citation type="submission" date="2015-08" db="EMBL/GenBank/DDBJ databases">
        <title>The genome of the Asian arowana (Scleropages formosus).</title>
        <authorList>
            <person name="Tan M.H."/>
            <person name="Gan H.M."/>
            <person name="Croft L.J."/>
            <person name="Austin C.M."/>
        </authorList>
    </citation>
    <scope>NUCLEOTIDE SEQUENCE [LARGE SCALE GENOMIC DNA]</scope>
    <source>
        <strain evidence="2">Aro1</strain>
    </source>
</reference>
<evidence type="ECO:0000313" key="2">
    <source>
        <dbReference type="EMBL" id="KPP56176.1"/>
    </source>
</evidence>
<dbReference type="InterPro" id="IPR001304">
    <property type="entry name" value="C-type_lectin-like"/>
</dbReference>